<dbReference type="AlphaFoldDB" id="A0A8J7CAZ7"/>
<sequence>MTKNKFDYVNYANNVVAANLLYWQDKIQDYLIEFYGGNRNNALGTKFGDCANICLDLLELSGDDPTKFRGVVNNDMLQAGAIIEYRIGEIYLYEGRQQHVLLDIVCAAPWNCLPRSVPETCRGAAEWLIADIIQEMTSAPNRVSGIFKVAAIPRSIEFYKRIGFEENPDGSREMILTEERALQFLEEHKRRWR</sequence>
<keyword evidence="2" id="KW-1185">Reference proteome</keyword>
<organism evidence="1 2">
    <name type="scientific">Iningainema tapete BLCC-T55</name>
    <dbReference type="NCBI Taxonomy" id="2748662"/>
    <lineage>
        <taxon>Bacteria</taxon>
        <taxon>Bacillati</taxon>
        <taxon>Cyanobacteriota</taxon>
        <taxon>Cyanophyceae</taxon>
        <taxon>Nostocales</taxon>
        <taxon>Scytonemataceae</taxon>
        <taxon>Iningainema tapete</taxon>
    </lineage>
</organism>
<dbReference type="RefSeq" id="WP_190836819.1">
    <property type="nucleotide sequence ID" value="NZ_CAWPPI010000118.1"/>
</dbReference>
<accession>A0A8J7CAZ7</accession>
<proteinExistence type="predicted"/>
<protein>
    <submittedName>
        <fullName evidence="1">Uncharacterized protein</fullName>
    </submittedName>
</protein>
<name>A0A8J7CAZ7_9CYAN</name>
<evidence type="ECO:0000313" key="2">
    <source>
        <dbReference type="Proteomes" id="UP000629098"/>
    </source>
</evidence>
<evidence type="ECO:0000313" key="1">
    <source>
        <dbReference type="EMBL" id="MBD2777751.1"/>
    </source>
</evidence>
<reference evidence="1" key="1">
    <citation type="submission" date="2020-09" db="EMBL/GenBank/DDBJ databases">
        <title>Iningainema tapete sp. nov. (Scytonemataceae, Cyanobacteria) from greenhouses in central Florida (USA) produces two types of nodularin with biosynthetic potential for microcystin-LR and anabaenopeptins.</title>
        <authorList>
            <person name="Berthold D.E."/>
            <person name="Lefler F.W."/>
            <person name="Huang I.-S."/>
            <person name="Abdulla H."/>
            <person name="Zimba P.V."/>
            <person name="Laughinghouse H.D. IV."/>
        </authorList>
    </citation>
    <scope>NUCLEOTIDE SEQUENCE</scope>
    <source>
        <strain evidence="1">BLCCT55</strain>
    </source>
</reference>
<dbReference type="EMBL" id="JACXAE010000118">
    <property type="protein sequence ID" value="MBD2777751.1"/>
    <property type="molecule type" value="Genomic_DNA"/>
</dbReference>
<comment type="caution">
    <text evidence="1">The sequence shown here is derived from an EMBL/GenBank/DDBJ whole genome shotgun (WGS) entry which is preliminary data.</text>
</comment>
<gene>
    <name evidence="1" type="ORF">ICL16_38355</name>
</gene>
<dbReference type="Proteomes" id="UP000629098">
    <property type="component" value="Unassembled WGS sequence"/>
</dbReference>